<evidence type="ECO:0000313" key="4">
    <source>
        <dbReference type="Proteomes" id="UP000204418"/>
    </source>
</evidence>
<feature type="transmembrane region" description="Helical" evidence="2">
    <location>
        <begin position="7"/>
        <end position="30"/>
    </location>
</feature>
<dbReference type="RefSeq" id="NP_848331.1">
    <property type="nucleotide sequence ID" value="NC_004778.3"/>
</dbReference>
<evidence type="ECO:0000256" key="2">
    <source>
        <dbReference type="SAM" id="Phobius"/>
    </source>
</evidence>
<feature type="transmembrane region" description="Helical" evidence="2">
    <location>
        <begin position="50"/>
        <end position="74"/>
    </location>
</feature>
<dbReference type="GeneID" id="1482697"/>
<keyword evidence="2" id="KW-0472">Membrane</keyword>
<organism evidence="3 4">
    <name type="scientific">Choristoneura fumiferana nuclear polyhedrosis virus</name>
    <name type="common">CfMNPV</name>
    <dbReference type="NCBI Taxonomy" id="208973"/>
    <lineage>
        <taxon>Viruses</taxon>
        <taxon>Viruses incertae sedis</taxon>
        <taxon>Naldaviricetes</taxon>
        <taxon>Lefavirales</taxon>
        <taxon>Baculoviridae</taxon>
        <taxon>Alphabaculovirus</taxon>
        <taxon>Alphabaculovirus chofumiferanae</taxon>
    </lineage>
</organism>
<evidence type="ECO:0000313" key="3">
    <source>
        <dbReference type="EMBL" id="AAP29811.1"/>
    </source>
</evidence>
<dbReference type="EMBL" id="AF512031">
    <property type="protein sequence ID" value="AAP29811.1"/>
    <property type="molecule type" value="Genomic_DNA"/>
</dbReference>
<keyword evidence="2" id="KW-1133">Transmembrane helix</keyword>
<dbReference type="InterPro" id="IPR010639">
    <property type="entry name" value="Actin-rearrang-inducing_fac"/>
</dbReference>
<dbReference type="KEGG" id="vg:1482697"/>
<dbReference type="Pfam" id="PF06770">
    <property type="entry name" value="Arif-1"/>
    <property type="match status" value="1"/>
</dbReference>
<dbReference type="Proteomes" id="UP000204418">
    <property type="component" value="Segment"/>
</dbReference>
<evidence type="ECO:0000256" key="1">
    <source>
        <dbReference type="SAM" id="Coils"/>
    </source>
</evidence>
<reference evidence="3 4" key="7">
    <citation type="journal article" date="2000" name="Virology">
        <title>Identification and molecular characterization of the Choristoneura fumiferana multicapsid nucleopolyhedrovirus genomic region encoding the regulatory genes pkip, p47, lef-12, and gta.</title>
        <authorList>
            <person name="Lapointe R."/>
            <person name="Back D.W."/>
            <person name="Ding Q."/>
            <person name="Carstens E.B."/>
        </authorList>
    </citation>
    <scope>NUCLEOTIDE SEQUENCE [LARGE SCALE GENOMIC DNA]</scope>
</reference>
<accession>Q7TLW6</accession>
<protein>
    <submittedName>
        <fullName evidence="3">Actin rearrangement inducing factor</fullName>
    </submittedName>
</protein>
<reference evidence="3 4" key="2">
    <citation type="journal article" date="1995" name="J. Gen. Virol.">
        <title>Characterization, sequencing and phylogeny of the ecdysteroid UDP-glucosyltransferase gene from two distinct nuclear polyhedrosis viruses isolated from Choristoneura fumiferana.</title>
        <authorList>
            <person name="Barrett J.W."/>
            <person name="Krell P.J."/>
            <person name="Arif B.M."/>
        </authorList>
    </citation>
    <scope>NUCLEOTIDE SEQUENCE [LARGE SCALE GENOMIC DNA]</scope>
</reference>
<keyword evidence="2" id="KW-0812">Transmembrane</keyword>
<reference evidence="3 4" key="6">
    <citation type="journal article" date="1996" name="Virology">
        <title>Identification, molecular cloning, and transcription analysis of the Choristoneura fumiferana nuclear polyhedrosis virus spindle-like protein gene.</title>
        <authorList>
            <person name="Liu J.J."/>
            <person name="Carstens E.B."/>
        </authorList>
    </citation>
    <scope>NUCLEOTIDE SEQUENCE [LARGE SCALE GENOMIC DNA]</scope>
</reference>
<reference evidence="3 4" key="9">
    <citation type="journal article" date="2005" name="J. Gen. Virol.">
        <title>Analysis of the Choristoneura fumiferana nucleopolyhedrovirus genome.</title>
        <authorList>
            <person name="de Jong J.G."/>
            <person name="Lauzon H.A."/>
            <person name="Dominy C."/>
            <person name="Poloumienko A."/>
            <person name="Carstens E.B."/>
            <person name="Arif B.M."/>
            <person name="Krell P.J."/>
        </authorList>
    </citation>
    <scope>NUCLEOTIDE SEQUENCE [LARGE SCALE GENOMIC DNA]</scope>
</reference>
<organismHost>
    <name type="scientific">Choristoneura fumiferana</name>
    <name type="common">Spruce budworm moth</name>
    <name type="synonym">Archips fumiferana</name>
    <dbReference type="NCBI Taxonomy" id="7141"/>
</organismHost>
<feature type="coiled-coil region" evidence="1">
    <location>
        <begin position="225"/>
        <end position="252"/>
    </location>
</feature>
<reference evidence="3 4" key="3">
    <citation type="journal article" date="1995" name="Virology">
        <title>Identification and analysis of a putative origin of DNA replication in the Choristoneura fumiferana multinucleocapsid nuclear polyhedrosis virus genome.</title>
        <authorList>
            <person name="Xie W.D."/>
            <person name="Arif B."/>
            <person name="Dobos P."/>
            <person name="Krell P.J."/>
        </authorList>
    </citation>
    <scope>NUCLEOTIDE SEQUENCE [LARGE SCALE GENOMIC DNA]</scope>
</reference>
<reference evidence="3 4" key="8">
    <citation type="journal article" date="2002" name="Virus Res.">
        <title>Identification and molecular characterization of the baculovirus CfMNPV early genes: ie-1, ie-2 and pe38.</title>
        <authorList>
            <person name="Carstens E.B."/>
            <person name="Liu J.J."/>
            <person name="Dominy C."/>
        </authorList>
    </citation>
    <scope>NUCLEOTIDE SEQUENCE [LARGE SCALE GENOMIC DNA]</scope>
</reference>
<reference evidence="3 4" key="4">
    <citation type="journal article" date="1995" name="Virology">
        <title>Identification, localization, transcription, and sequence analysis of the Choristoneura fumiferana nuclear polyhedrosis virus DNA polymerase gene.</title>
        <authorList>
            <person name="Liu J.J."/>
            <person name="Carstens E.B."/>
        </authorList>
    </citation>
    <scope>NUCLEOTIDE SEQUENCE [LARGE SCALE GENOMIC DNA]</scope>
</reference>
<feature type="transmembrane region" description="Helical" evidence="2">
    <location>
        <begin position="191"/>
        <end position="210"/>
    </location>
</feature>
<proteinExistence type="predicted"/>
<dbReference type="OrthoDB" id="9234at10239"/>
<reference evidence="3 4" key="1">
    <citation type="journal article" date="1992" name="Virus Res.">
        <title>Identification of bent DNA and ARS fragments in the genome of Choristoneura fumiferana nuclear polyhedrosis virus.</title>
        <authorList>
            <person name="Lee H.Y."/>
            <person name="Arif B."/>
            <person name="Dobos P."/>
            <person name="Krell P."/>
        </authorList>
    </citation>
    <scope>NUCLEOTIDE SEQUENCE [LARGE SCALE GENOMIC DNA]</scope>
</reference>
<name>Q7TLW6_NPVCF</name>
<keyword evidence="4" id="KW-1185">Reference proteome</keyword>
<feature type="transmembrane region" description="Helical" evidence="2">
    <location>
        <begin position="94"/>
        <end position="112"/>
    </location>
</feature>
<reference evidence="3 4" key="5">
    <citation type="journal article" date="1996" name="Virology">
        <title>Studies of Choristoneura fumiferana nuclear polyhedrosis virus gene expression in insect cells.</title>
        <authorList>
            <person name="Qiu W."/>
            <person name="Liu J.J."/>
            <person name="Carstens E.B."/>
        </authorList>
    </citation>
    <scope>NUCLEOTIDE SEQUENCE [LARGE SCALE GENOMIC DNA]</scope>
</reference>
<sequence length="350" mass="39896">MLVQINYFLQLVLHAALYAVCSGAFVFSLMGTVNDRYAVLLELEDSSHSVINLSILSAFLLGPYVFTTTTWAMYKMVLCHKRAEMHSNFYMKTIIALAHLMALSCWVLFVVFQPQIHKNGHLPVLDALARDYDRHSLCWKNIAFLSYEVHDANAIDPDRNCVYQDNFFKKCVGCRTEIKHDEPTVFNQNQYALIMLVLLTIVVHCWNMYVQRKEMQRLKPARVKQNRLGASFNEAENEYDSAEDEHQSNIRMLQIVSENRQVNFEGPISSFMKADEEDFRLPLISSFTQEKAEEKAASSPSSPDSGIGAAHYDIPKAIYKVPRKTAIPIPPPMPVAPIVARSRPVLKLSF</sequence>
<keyword evidence="1" id="KW-0175">Coiled coil</keyword>